<name>A0A061E6A7_THECC</name>
<reference evidence="1 2" key="1">
    <citation type="journal article" date="2013" name="Genome Biol.">
        <title>The genome sequence of the most widely cultivated cacao type and its use to identify candidate genes regulating pod color.</title>
        <authorList>
            <person name="Motamayor J.C."/>
            <person name="Mockaitis K."/>
            <person name="Schmutz J."/>
            <person name="Haiminen N."/>
            <person name="Iii D.L."/>
            <person name="Cornejo O."/>
            <person name="Findley S.D."/>
            <person name="Zheng P."/>
            <person name="Utro F."/>
            <person name="Royaert S."/>
            <person name="Saski C."/>
            <person name="Jenkins J."/>
            <person name="Podicheti R."/>
            <person name="Zhao M."/>
            <person name="Scheffler B.E."/>
            <person name="Stack J.C."/>
            <person name="Feltus F.A."/>
            <person name="Mustiga G.M."/>
            <person name="Amores F."/>
            <person name="Phillips W."/>
            <person name="Marelli J.P."/>
            <person name="May G.D."/>
            <person name="Shapiro H."/>
            <person name="Ma J."/>
            <person name="Bustamante C.D."/>
            <person name="Schnell R.J."/>
            <person name="Main D."/>
            <person name="Gilbert D."/>
            <person name="Parida L."/>
            <person name="Kuhn D.N."/>
        </authorList>
    </citation>
    <scope>NUCLEOTIDE SEQUENCE [LARGE SCALE GENOMIC DNA]</scope>
    <source>
        <strain evidence="2">cv. Matina 1-6</strain>
    </source>
</reference>
<dbReference type="EMBL" id="CM001880">
    <property type="protein sequence ID" value="EOY00511.1"/>
    <property type="molecule type" value="Genomic_DNA"/>
</dbReference>
<dbReference type="AlphaFoldDB" id="A0A061E6A7"/>
<dbReference type="HOGENOM" id="CLU_2712356_0_0_1"/>
<dbReference type="InParanoid" id="A0A061E6A7"/>
<gene>
    <name evidence="1" type="ORF">TCM_010395</name>
</gene>
<sequence>IWVNQFTKFSFLKLIPTPFPTLPSELFTSSAIPRFRSIVLELKVTALCKKLATWWPWVRQIFAIGYATFMKEEDY</sequence>
<keyword evidence="2" id="KW-1185">Reference proteome</keyword>
<organism evidence="1 2">
    <name type="scientific">Theobroma cacao</name>
    <name type="common">Cacao</name>
    <name type="synonym">Cocoa</name>
    <dbReference type="NCBI Taxonomy" id="3641"/>
    <lineage>
        <taxon>Eukaryota</taxon>
        <taxon>Viridiplantae</taxon>
        <taxon>Streptophyta</taxon>
        <taxon>Embryophyta</taxon>
        <taxon>Tracheophyta</taxon>
        <taxon>Spermatophyta</taxon>
        <taxon>Magnoliopsida</taxon>
        <taxon>eudicotyledons</taxon>
        <taxon>Gunneridae</taxon>
        <taxon>Pentapetalae</taxon>
        <taxon>rosids</taxon>
        <taxon>malvids</taxon>
        <taxon>Malvales</taxon>
        <taxon>Malvaceae</taxon>
        <taxon>Byttnerioideae</taxon>
        <taxon>Theobroma</taxon>
    </lineage>
</organism>
<accession>A0A061E6A7</accession>
<evidence type="ECO:0000313" key="2">
    <source>
        <dbReference type="Proteomes" id="UP000026915"/>
    </source>
</evidence>
<dbReference type="Gramene" id="EOY00511">
    <property type="protein sequence ID" value="EOY00511"/>
    <property type="gene ID" value="TCM_010395"/>
</dbReference>
<feature type="non-terminal residue" evidence="1">
    <location>
        <position position="1"/>
    </location>
</feature>
<dbReference type="Proteomes" id="UP000026915">
    <property type="component" value="Chromosome 2"/>
</dbReference>
<protein>
    <submittedName>
        <fullName evidence="1">Uncharacterized protein isoform 2</fullName>
    </submittedName>
</protein>
<proteinExistence type="predicted"/>
<evidence type="ECO:0000313" key="1">
    <source>
        <dbReference type="EMBL" id="EOY00511.1"/>
    </source>
</evidence>